<sequence>MYIRESFKTSYKSFKPKILNKENILSQKIEVQNSGFLTILFYVRYYESTKVHIAPKIGITEHTSVHILVARTFIPNPEKKPHVNHINGIIQFRHDNRAVNLEWVTPKENAERRVFLNPSHGQDYVEQNPDEEWREIEINSQKFRVSSLGRVQLTNVLITKGSLHAGYYRIGRVHRLVALAFSPNEELRQRICEPYCYKQ</sequence>
<evidence type="ECO:0000313" key="1">
    <source>
        <dbReference type="EMBL" id="PKY45744.1"/>
    </source>
</evidence>
<dbReference type="AlphaFoldDB" id="A0A2I1GGK4"/>
<dbReference type="VEuPathDB" id="FungiDB:RhiirFUN_018512"/>
<accession>A0A2I1GGK4</accession>
<proteinExistence type="predicted"/>
<comment type="caution">
    <text evidence="1">The sequence shown here is derived from an EMBL/GenBank/DDBJ whole genome shotgun (WGS) entry which is preliminary data.</text>
</comment>
<organism evidence="1 2">
    <name type="scientific">Rhizophagus irregularis</name>
    <dbReference type="NCBI Taxonomy" id="588596"/>
    <lineage>
        <taxon>Eukaryota</taxon>
        <taxon>Fungi</taxon>
        <taxon>Fungi incertae sedis</taxon>
        <taxon>Mucoromycota</taxon>
        <taxon>Glomeromycotina</taxon>
        <taxon>Glomeromycetes</taxon>
        <taxon>Glomerales</taxon>
        <taxon>Glomeraceae</taxon>
        <taxon>Rhizophagus</taxon>
    </lineage>
</organism>
<protein>
    <submittedName>
        <fullName evidence="1">Uncharacterized protein</fullName>
    </submittedName>
</protein>
<reference evidence="1 2" key="1">
    <citation type="submission" date="2015-10" db="EMBL/GenBank/DDBJ databases">
        <title>Genome analyses suggest a sexual origin of heterokaryosis in a supposedly ancient asexual fungus.</title>
        <authorList>
            <person name="Ropars J."/>
            <person name="Sedzielewska K."/>
            <person name="Noel J."/>
            <person name="Charron P."/>
            <person name="Farinelli L."/>
            <person name="Marton T."/>
            <person name="Kruger M."/>
            <person name="Pelin A."/>
            <person name="Brachmann A."/>
            <person name="Corradi N."/>
        </authorList>
    </citation>
    <scope>NUCLEOTIDE SEQUENCE [LARGE SCALE GENOMIC DNA]</scope>
    <source>
        <strain evidence="1 2">A4</strain>
    </source>
</reference>
<dbReference type="VEuPathDB" id="FungiDB:FUN_005641"/>
<keyword evidence="2" id="KW-1185">Reference proteome</keyword>
<dbReference type="Proteomes" id="UP000234323">
    <property type="component" value="Unassembled WGS sequence"/>
</dbReference>
<dbReference type="EMBL" id="LLXI01000406">
    <property type="protein sequence ID" value="PKY45744.1"/>
    <property type="molecule type" value="Genomic_DNA"/>
</dbReference>
<dbReference type="InterPro" id="IPR044925">
    <property type="entry name" value="His-Me_finger_sf"/>
</dbReference>
<dbReference type="Gene3D" id="3.90.75.20">
    <property type="match status" value="1"/>
</dbReference>
<dbReference type="SUPFAM" id="SSF54060">
    <property type="entry name" value="His-Me finger endonucleases"/>
    <property type="match status" value="1"/>
</dbReference>
<name>A0A2I1GGK4_9GLOM</name>
<evidence type="ECO:0000313" key="2">
    <source>
        <dbReference type="Proteomes" id="UP000234323"/>
    </source>
</evidence>
<gene>
    <name evidence="1" type="ORF">RhiirA4_517753</name>
</gene>